<dbReference type="GO" id="GO:0016747">
    <property type="term" value="F:acyltransferase activity, transferring groups other than amino-acyl groups"/>
    <property type="evidence" value="ECO:0007669"/>
    <property type="project" value="InterPro"/>
</dbReference>
<dbReference type="SUPFAM" id="SSF55729">
    <property type="entry name" value="Acyl-CoA N-acyltransferases (Nat)"/>
    <property type="match status" value="1"/>
</dbReference>
<evidence type="ECO:0000313" key="4">
    <source>
        <dbReference type="EMBL" id="NYI91007.1"/>
    </source>
</evidence>
<protein>
    <submittedName>
        <fullName evidence="4">GNAT superfamily N-acetyltransferase</fullName>
    </submittedName>
</protein>
<dbReference type="RefSeq" id="WP_179774950.1">
    <property type="nucleotide sequence ID" value="NZ_JACCFK010000001.1"/>
</dbReference>
<keyword evidence="5" id="KW-1185">Reference proteome</keyword>
<accession>A0A853B8C1</accession>
<sequence>MPDIEIRPARAHELGEVAALRWRWVAERDGLPGARRGEFVRAFVAWAEENAVTHRCLVLLLDDRIAGMAFLAITARVPSPHAFGRASGDVQSVYVIPGARGGGLGGRLIDAVLDLAAELGLEHVTVRSSDRAVSAYERHGFAVSPRLLVSG</sequence>
<dbReference type="Pfam" id="PF00583">
    <property type="entry name" value="Acetyltransf_1"/>
    <property type="match status" value="1"/>
</dbReference>
<proteinExistence type="predicted"/>
<dbReference type="Gene3D" id="3.40.630.30">
    <property type="match status" value="1"/>
</dbReference>
<dbReference type="InterPro" id="IPR050832">
    <property type="entry name" value="Bact_Acetyltransf"/>
</dbReference>
<feature type="domain" description="N-acetyltransferase" evidence="3">
    <location>
        <begin position="4"/>
        <end position="151"/>
    </location>
</feature>
<keyword evidence="1 4" id="KW-0808">Transferase</keyword>
<comment type="caution">
    <text evidence="4">The sequence shown here is derived from an EMBL/GenBank/DDBJ whole genome shotgun (WGS) entry which is preliminary data.</text>
</comment>
<evidence type="ECO:0000259" key="3">
    <source>
        <dbReference type="PROSITE" id="PS51186"/>
    </source>
</evidence>
<dbReference type="InterPro" id="IPR016181">
    <property type="entry name" value="Acyl_CoA_acyltransferase"/>
</dbReference>
<keyword evidence="2" id="KW-0012">Acyltransferase</keyword>
<gene>
    <name evidence="4" type="ORF">HNR02_004330</name>
</gene>
<evidence type="ECO:0000313" key="5">
    <source>
        <dbReference type="Proteomes" id="UP000549616"/>
    </source>
</evidence>
<name>A0A853B8C1_9PSEU</name>
<dbReference type="AlphaFoldDB" id="A0A853B8C1"/>
<evidence type="ECO:0000256" key="2">
    <source>
        <dbReference type="ARBA" id="ARBA00023315"/>
    </source>
</evidence>
<dbReference type="InterPro" id="IPR000182">
    <property type="entry name" value="GNAT_dom"/>
</dbReference>
<organism evidence="4 5">
    <name type="scientific">Amycolatopsis endophytica</name>
    <dbReference type="NCBI Taxonomy" id="860233"/>
    <lineage>
        <taxon>Bacteria</taxon>
        <taxon>Bacillati</taxon>
        <taxon>Actinomycetota</taxon>
        <taxon>Actinomycetes</taxon>
        <taxon>Pseudonocardiales</taxon>
        <taxon>Pseudonocardiaceae</taxon>
        <taxon>Amycolatopsis</taxon>
    </lineage>
</organism>
<evidence type="ECO:0000256" key="1">
    <source>
        <dbReference type="ARBA" id="ARBA00022679"/>
    </source>
</evidence>
<dbReference type="PROSITE" id="PS51186">
    <property type="entry name" value="GNAT"/>
    <property type="match status" value="1"/>
</dbReference>
<dbReference type="Proteomes" id="UP000549616">
    <property type="component" value="Unassembled WGS sequence"/>
</dbReference>
<dbReference type="EMBL" id="JACCFK010000001">
    <property type="protein sequence ID" value="NYI91007.1"/>
    <property type="molecule type" value="Genomic_DNA"/>
</dbReference>
<dbReference type="PANTHER" id="PTHR43877">
    <property type="entry name" value="AMINOALKYLPHOSPHONATE N-ACETYLTRANSFERASE-RELATED-RELATED"/>
    <property type="match status" value="1"/>
</dbReference>
<reference evidence="4 5" key="1">
    <citation type="submission" date="2020-07" db="EMBL/GenBank/DDBJ databases">
        <title>Sequencing the genomes of 1000 actinobacteria strains.</title>
        <authorList>
            <person name="Klenk H.-P."/>
        </authorList>
    </citation>
    <scope>NUCLEOTIDE SEQUENCE [LARGE SCALE GENOMIC DNA]</scope>
    <source>
        <strain evidence="4 5">DSM 104006</strain>
    </source>
</reference>